<organism evidence="2 3">
    <name type="scientific">Chryseobacterium paridis</name>
    <dbReference type="NCBI Taxonomy" id="2800328"/>
    <lineage>
        <taxon>Bacteria</taxon>
        <taxon>Pseudomonadati</taxon>
        <taxon>Bacteroidota</taxon>
        <taxon>Flavobacteriia</taxon>
        <taxon>Flavobacteriales</taxon>
        <taxon>Weeksellaceae</taxon>
        <taxon>Chryseobacterium group</taxon>
        <taxon>Chryseobacterium</taxon>
    </lineage>
</organism>
<dbReference type="RefSeq" id="WP_200248293.1">
    <property type="nucleotide sequence ID" value="NZ_JAENHK010000010.1"/>
</dbReference>
<dbReference type="PROSITE" id="PS51186">
    <property type="entry name" value="GNAT"/>
    <property type="match status" value="1"/>
</dbReference>
<dbReference type="SUPFAM" id="SSF55729">
    <property type="entry name" value="Acyl-CoA N-acyltransferases (Nat)"/>
    <property type="match status" value="1"/>
</dbReference>
<dbReference type="InterPro" id="IPR000182">
    <property type="entry name" value="GNAT_dom"/>
</dbReference>
<protein>
    <submittedName>
        <fullName evidence="2">GNAT family N-acetyltransferase</fullName>
    </submittedName>
</protein>
<name>A0ABS1FZH0_9FLAO</name>
<dbReference type="Proteomes" id="UP000628669">
    <property type="component" value="Unassembled WGS sequence"/>
</dbReference>
<keyword evidence="3" id="KW-1185">Reference proteome</keyword>
<feature type="domain" description="N-acetyltransferase" evidence="1">
    <location>
        <begin position="15"/>
        <end position="162"/>
    </location>
</feature>
<dbReference type="CDD" id="cd04301">
    <property type="entry name" value="NAT_SF"/>
    <property type="match status" value="1"/>
</dbReference>
<sequence>MNFTIRKIKISDHLPIVDELVGELHISEKEMNEKTADWSKIKKHYLRFMSDCEEENDGTFLIADVNGKAIGFLFGYIDEKDDSNFELGDADDLYVSEGYVKQEYRKQGVYSALNKAFEETYKDFNIRKIYRFTLCNNYTMQSWLDKQGYKPVRLLYEKWRNY</sequence>
<evidence type="ECO:0000259" key="1">
    <source>
        <dbReference type="PROSITE" id="PS51186"/>
    </source>
</evidence>
<evidence type="ECO:0000313" key="3">
    <source>
        <dbReference type="Proteomes" id="UP000628669"/>
    </source>
</evidence>
<evidence type="ECO:0000313" key="2">
    <source>
        <dbReference type="EMBL" id="MBK1897851.1"/>
    </source>
</evidence>
<dbReference type="EMBL" id="JAENHK010000010">
    <property type="protein sequence ID" value="MBK1897851.1"/>
    <property type="molecule type" value="Genomic_DNA"/>
</dbReference>
<dbReference type="Gene3D" id="3.40.630.30">
    <property type="match status" value="1"/>
</dbReference>
<comment type="caution">
    <text evidence="2">The sequence shown here is derived from an EMBL/GenBank/DDBJ whole genome shotgun (WGS) entry which is preliminary data.</text>
</comment>
<reference evidence="3" key="1">
    <citation type="submission" date="2021-01" db="EMBL/GenBank/DDBJ databases">
        <title>Genome public.</title>
        <authorList>
            <person name="Liu C."/>
            <person name="Sun Q."/>
        </authorList>
    </citation>
    <scope>NUCLEOTIDE SEQUENCE [LARGE SCALE GENOMIC DNA]</scope>
    <source>
        <strain evidence="3">YIM B02567</strain>
    </source>
</reference>
<proteinExistence type="predicted"/>
<gene>
    <name evidence="2" type="ORF">JHL15_18940</name>
</gene>
<dbReference type="InterPro" id="IPR016181">
    <property type="entry name" value="Acyl_CoA_acyltransferase"/>
</dbReference>
<dbReference type="Pfam" id="PF00583">
    <property type="entry name" value="Acetyltransf_1"/>
    <property type="match status" value="1"/>
</dbReference>
<accession>A0ABS1FZH0</accession>